<dbReference type="InterPro" id="IPR008979">
    <property type="entry name" value="Galactose-bd-like_sf"/>
</dbReference>
<keyword evidence="6" id="KW-0418">Kinase</keyword>
<evidence type="ECO:0000256" key="6">
    <source>
        <dbReference type="ARBA" id="ARBA00022777"/>
    </source>
</evidence>
<dbReference type="Proteomes" id="UP000199568">
    <property type="component" value="Unassembled WGS sequence"/>
</dbReference>
<dbReference type="PANTHER" id="PTHR43711:SF1">
    <property type="entry name" value="HISTIDINE KINASE 1"/>
    <property type="match status" value="1"/>
</dbReference>
<feature type="transmembrane region" description="Helical" evidence="9">
    <location>
        <begin position="270"/>
        <end position="290"/>
    </location>
</feature>
<dbReference type="SMART" id="SM00387">
    <property type="entry name" value="HATPase_c"/>
    <property type="match status" value="1"/>
</dbReference>
<dbReference type="GO" id="GO:0000155">
    <property type="term" value="F:phosphorelay sensor kinase activity"/>
    <property type="evidence" value="ECO:0007669"/>
    <property type="project" value="InterPro"/>
</dbReference>
<dbReference type="InterPro" id="IPR005467">
    <property type="entry name" value="His_kinase_dom"/>
</dbReference>
<feature type="transmembrane region" description="Helical" evidence="9">
    <location>
        <begin position="302"/>
        <end position="319"/>
    </location>
</feature>
<dbReference type="Pfam" id="PF00512">
    <property type="entry name" value="HisKA"/>
    <property type="match status" value="1"/>
</dbReference>
<evidence type="ECO:0000259" key="11">
    <source>
        <dbReference type="PROSITE" id="PS50109"/>
    </source>
</evidence>
<sequence length="704" mass="80931">MKPNKKLFIIFLICVLVILISSCAQQMNQDQIPMANMGYLDLLSWDFEENDIIKLQGHWKFYWEQLIESDDFPQDSTSSMQYIQVPATWNNYTVEDISLTGDGFATYKLRIATKHRNESLGLEIPKISTAYRLWVNNELLAASGNLGMTSDSSIPKFQPSMVFFDSKSGDLELIIQVSNFHHQHGGILKNFRLGLADQMKLRENWHLAFDVFVFGSLFVVGIYHLIFYFYRRKEKSNLFFGSFCIMIGIRTLFIGTMFVFQLFPHLNWEMALKIEYLTFYLGTPLFILYLKSILFQEISMKAIHLSIASSLIFSLLVLFNPVKIYAQYNIIYQFFAFLIIFYLIYALVLAYLRKREGAVAIGLAVIFFVGTVINDILYESSLIYFSKSFVTTSLSSVGFLVFVFSQSIILSRKFTHAFSRIEEMTANLQQLNESLEDKVLERTIALESSNRKLEEAYQDLSEMEQSRTNLLTNISHDLRSPMASVLGYINAILDGIVEQPEQQIRYLHRIKERIHGLNHLTQELFDLTQLESRKLKLKTQVMSIELLMQKVHEKYNLDIQRAGICFHLISPDMNSSFPHPLSVEVDVDRMDRAFSNIIYNAIKHIPEGGTITMSYYLNNRDIPSEVIIKIADNGSGIPAEDLPYVFDRFFTGSKSRSSSGGSGLGLSITKEIVEYHNGRIWATSKPGEETAFYLSLPLFNYHHA</sequence>
<keyword evidence="5" id="KW-0808">Transferase</keyword>
<dbReference type="Pfam" id="PF02518">
    <property type="entry name" value="HATPase_c"/>
    <property type="match status" value="1"/>
</dbReference>
<proteinExistence type="predicted"/>
<dbReference type="SMART" id="SM00388">
    <property type="entry name" value="HisKA"/>
    <property type="match status" value="1"/>
</dbReference>
<dbReference type="InterPro" id="IPR050736">
    <property type="entry name" value="Sensor_HK_Regulatory"/>
</dbReference>
<dbReference type="InterPro" id="IPR036890">
    <property type="entry name" value="HATPase_C_sf"/>
</dbReference>
<keyword evidence="9" id="KW-0812">Transmembrane</keyword>
<dbReference type="PROSITE" id="PS51257">
    <property type="entry name" value="PROKAR_LIPOPROTEIN"/>
    <property type="match status" value="1"/>
</dbReference>
<dbReference type="CDD" id="cd00082">
    <property type="entry name" value="HisKA"/>
    <property type="match status" value="1"/>
</dbReference>
<evidence type="ECO:0000256" key="1">
    <source>
        <dbReference type="ARBA" id="ARBA00000085"/>
    </source>
</evidence>
<dbReference type="PANTHER" id="PTHR43711">
    <property type="entry name" value="TWO-COMPONENT HISTIDINE KINASE"/>
    <property type="match status" value="1"/>
</dbReference>
<dbReference type="PROSITE" id="PS50109">
    <property type="entry name" value="HIS_KIN"/>
    <property type="match status" value="1"/>
</dbReference>
<dbReference type="SUPFAM" id="SSF49785">
    <property type="entry name" value="Galactose-binding domain-like"/>
    <property type="match status" value="1"/>
</dbReference>
<dbReference type="CDD" id="cd00075">
    <property type="entry name" value="HATPase"/>
    <property type="match status" value="1"/>
</dbReference>
<dbReference type="EC" id="2.7.13.3" evidence="3"/>
<feature type="domain" description="Histidine kinase" evidence="11">
    <location>
        <begin position="473"/>
        <end position="700"/>
    </location>
</feature>
<dbReference type="RefSeq" id="WP_090442143.1">
    <property type="nucleotide sequence ID" value="NZ_FOHU01000005.1"/>
</dbReference>
<protein>
    <recommendedName>
        <fullName evidence="3">histidine kinase</fullName>
        <ecNumber evidence="3">2.7.13.3</ecNumber>
    </recommendedName>
</protein>
<dbReference type="GO" id="GO:0016020">
    <property type="term" value="C:membrane"/>
    <property type="evidence" value="ECO:0007669"/>
    <property type="project" value="UniProtKB-SubCell"/>
</dbReference>
<evidence type="ECO:0000256" key="3">
    <source>
        <dbReference type="ARBA" id="ARBA00012438"/>
    </source>
</evidence>
<dbReference type="InterPro" id="IPR036097">
    <property type="entry name" value="HisK_dim/P_sf"/>
</dbReference>
<keyword evidence="9" id="KW-1133">Transmembrane helix</keyword>
<feature type="transmembrane region" description="Helical" evidence="9">
    <location>
        <begin position="359"/>
        <end position="377"/>
    </location>
</feature>
<evidence type="ECO:0000256" key="10">
    <source>
        <dbReference type="SAM" id="SignalP"/>
    </source>
</evidence>
<evidence type="ECO:0000256" key="8">
    <source>
        <dbReference type="SAM" id="Coils"/>
    </source>
</evidence>
<dbReference type="EMBL" id="FOHU01000005">
    <property type="protein sequence ID" value="SET19153.1"/>
    <property type="molecule type" value="Genomic_DNA"/>
</dbReference>
<evidence type="ECO:0000256" key="2">
    <source>
        <dbReference type="ARBA" id="ARBA00004370"/>
    </source>
</evidence>
<dbReference type="InterPro" id="IPR011623">
    <property type="entry name" value="7TMR_DISM_rcpt_extracell_dom1"/>
</dbReference>
<feature type="transmembrane region" description="Helical" evidence="9">
    <location>
        <begin position="331"/>
        <end position="352"/>
    </location>
</feature>
<name>A0A1I0CHQ9_9FIRM</name>
<feature type="transmembrane region" description="Helical" evidence="9">
    <location>
        <begin position="205"/>
        <end position="226"/>
    </location>
</feature>
<comment type="catalytic activity">
    <reaction evidence="1">
        <text>ATP + protein L-histidine = ADP + protein N-phospho-L-histidine.</text>
        <dbReference type="EC" id="2.7.13.3"/>
    </reaction>
</comment>
<dbReference type="InterPro" id="IPR003661">
    <property type="entry name" value="HisK_dim/P_dom"/>
</dbReference>
<keyword evidence="9" id="KW-0472">Membrane</keyword>
<evidence type="ECO:0000256" key="4">
    <source>
        <dbReference type="ARBA" id="ARBA00022553"/>
    </source>
</evidence>
<comment type="subcellular location">
    <subcellularLocation>
        <location evidence="2">Membrane</location>
    </subcellularLocation>
</comment>
<dbReference type="Gene3D" id="3.30.565.10">
    <property type="entry name" value="Histidine kinase-like ATPase, C-terminal domain"/>
    <property type="match status" value="1"/>
</dbReference>
<feature type="signal peptide" evidence="10">
    <location>
        <begin position="1"/>
        <end position="26"/>
    </location>
</feature>
<dbReference type="SUPFAM" id="SSF47384">
    <property type="entry name" value="Homodimeric domain of signal transducing histidine kinase"/>
    <property type="match status" value="1"/>
</dbReference>
<accession>A0A1I0CHQ9</accession>
<keyword evidence="13" id="KW-1185">Reference proteome</keyword>
<feature type="transmembrane region" description="Helical" evidence="9">
    <location>
        <begin position="389"/>
        <end position="410"/>
    </location>
</feature>
<dbReference type="InterPro" id="IPR003594">
    <property type="entry name" value="HATPase_dom"/>
</dbReference>
<gene>
    <name evidence="12" type="ORF">SAMN05660297_01673</name>
</gene>
<evidence type="ECO:0000256" key="7">
    <source>
        <dbReference type="ARBA" id="ARBA00023012"/>
    </source>
</evidence>
<keyword evidence="10" id="KW-0732">Signal</keyword>
<evidence type="ECO:0000256" key="9">
    <source>
        <dbReference type="SAM" id="Phobius"/>
    </source>
</evidence>
<dbReference type="OrthoDB" id="9809348at2"/>
<keyword evidence="8" id="KW-0175">Coiled coil</keyword>
<reference evidence="12 13" key="1">
    <citation type="submission" date="2016-10" db="EMBL/GenBank/DDBJ databases">
        <authorList>
            <person name="de Groot N.N."/>
        </authorList>
    </citation>
    <scope>NUCLEOTIDE SEQUENCE [LARGE SCALE GENOMIC DNA]</scope>
    <source>
        <strain evidence="12 13">DSM 18979</strain>
    </source>
</reference>
<dbReference type="SUPFAM" id="SSF55874">
    <property type="entry name" value="ATPase domain of HSP90 chaperone/DNA topoisomerase II/histidine kinase"/>
    <property type="match status" value="1"/>
</dbReference>
<evidence type="ECO:0000313" key="12">
    <source>
        <dbReference type="EMBL" id="SET19153.1"/>
    </source>
</evidence>
<keyword evidence="12" id="KW-0378">Hydrolase</keyword>
<feature type="transmembrane region" description="Helical" evidence="9">
    <location>
        <begin position="238"/>
        <end position="264"/>
    </location>
</feature>
<keyword evidence="4" id="KW-0597">Phosphoprotein</keyword>
<dbReference type="AlphaFoldDB" id="A0A1I0CHQ9"/>
<evidence type="ECO:0000313" key="13">
    <source>
        <dbReference type="Proteomes" id="UP000199568"/>
    </source>
</evidence>
<dbReference type="Pfam" id="PF07695">
    <property type="entry name" value="7TMR-DISM_7TM"/>
    <property type="match status" value="1"/>
</dbReference>
<dbReference type="GO" id="GO:0016787">
    <property type="term" value="F:hydrolase activity"/>
    <property type="evidence" value="ECO:0007669"/>
    <property type="project" value="UniProtKB-KW"/>
</dbReference>
<keyword evidence="7" id="KW-0902">Two-component regulatory system</keyword>
<dbReference type="PRINTS" id="PR00344">
    <property type="entry name" value="BCTRLSENSOR"/>
</dbReference>
<evidence type="ECO:0000256" key="5">
    <source>
        <dbReference type="ARBA" id="ARBA00022679"/>
    </source>
</evidence>
<dbReference type="STRING" id="426128.SAMN05660297_01673"/>
<dbReference type="InterPro" id="IPR004358">
    <property type="entry name" value="Sig_transdc_His_kin-like_C"/>
</dbReference>
<dbReference type="FunFam" id="3.30.565.10:FF:000006">
    <property type="entry name" value="Sensor histidine kinase WalK"/>
    <property type="match status" value="1"/>
</dbReference>
<dbReference type="Gene3D" id="2.60.120.260">
    <property type="entry name" value="Galactose-binding domain-like"/>
    <property type="match status" value="1"/>
</dbReference>
<feature type="chain" id="PRO_5038529799" description="histidine kinase" evidence="10">
    <location>
        <begin position="27"/>
        <end position="704"/>
    </location>
</feature>
<organism evidence="12 13">
    <name type="scientific">Natronincola peptidivorans</name>
    <dbReference type="NCBI Taxonomy" id="426128"/>
    <lineage>
        <taxon>Bacteria</taxon>
        <taxon>Bacillati</taxon>
        <taxon>Bacillota</taxon>
        <taxon>Clostridia</taxon>
        <taxon>Peptostreptococcales</taxon>
        <taxon>Natronincolaceae</taxon>
        <taxon>Natronincola</taxon>
    </lineage>
</organism>
<feature type="coiled-coil region" evidence="8">
    <location>
        <begin position="418"/>
        <end position="473"/>
    </location>
</feature>
<dbReference type="Gene3D" id="1.10.287.130">
    <property type="match status" value="1"/>
</dbReference>